<dbReference type="OrthoDB" id="3340390at2759"/>
<accession>A0A8H6FR66</accession>
<dbReference type="InterPro" id="IPR012967">
    <property type="entry name" value="COMT_dimerisation"/>
</dbReference>
<dbReference type="Gene3D" id="3.40.50.150">
    <property type="entry name" value="Vaccinia Virus protein VP39"/>
    <property type="match status" value="1"/>
</dbReference>
<sequence length="402" mass="44558">MFSPAAEQVDRASLLIKDLSSLQTSLLETGDSTRQEMIAKARALISTLEAPMESILWMGWAEPARTATIRISIDIGLFEKLAADDGKAKNSQQLADATKTDSALIGRMLKHLASMFIIRETLQDTYAPTALSNALTDQIFYDGVIFTFDAQLPSHARLPAYLRSTNHIIPTDDSVFKYSHKSELGIFEWIAADPRMQTAFQNHMAGYSMGRPHWMDDGFYPVTERLRGVGEGEVLIVDVGGATGHDLAEFHDKAPTMSGRLILQDQAQAISSIQEGDRPGIECTVHDFFTPQPVRGAKAYYMHSVLHDWSDDNARKILTQLKEALKPEHSKILINENVVGDRDADWKITSLDWTMMVCLGSCERTETQWRDLVGSVGLKISGIWKGEGATESLIEVVLADDA</sequence>
<feature type="active site" description="Proton acceptor" evidence="4">
    <location>
        <position position="307"/>
    </location>
</feature>
<evidence type="ECO:0000313" key="8">
    <source>
        <dbReference type="Proteomes" id="UP000578531"/>
    </source>
</evidence>
<dbReference type="InterPro" id="IPR036390">
    <property type="entry name" value="WH_DNA-bd_sf"/>
</dbReference>
<dbReference type="PROSITE" id="PS51683">
    <property type="entry name" value="SAM_OMT_II"/>
    <property type="match status" value="1"/>
</dbReference>
<keyword evidence="2" id="KW-0808">Transferase</keyword>
<feature type="domain" description="O-methyltransferase dimerisation" evidence="6">
    <location>
        <begin position="67"/>
        <end position="136"/>
    </location>
</feature>
<evidence type="ECO:0000256" key="3">
    <source>
        <dbReference type="ARBA" id="ARBA00022691"/>
    </source>
</evidence>
<dbReference type="InterPro" id="IPR029063">
    <property type="entry name" value="SAM-dependent_MTases_sf"/>
</dbReference>
<dbReference type="SUPFAM" id="SSF46785">
    <property type="entry name" value="Winged helix' DNA-binding domain"/>
    <property type="match status" value="1"/>
</dbReference>
<dbReference type="EMBL" id="JACCJC010000040">
    <property type="protein sequence ID" value="KAF6233193.1"/>
    <property type="molecule type" value="Genomic_DNA"/>
</dbReference>
<proteinExistence type="predicted"/>
<dbReference type="GeneID" id="59290138"/>
<dbReference type="InterPro" id="IPR016461">
    <property type="entry name" value="COMT-like"/>
</dbReference>
<dbReference type="PANTHER" id="PTHR43712">
    <property type="entry name" value="PUTATIVE (AFU_ORTHOLOGUE AFUA_4G14580)-RELATED"/>
    <property type="match status" value="1"/>
</dbReference>
<dbReference type="GO" id="GO:0046983">
    <property type="term" value="F:protein dimerization activity"/>
    <property type="evidence" value="ECO:0007669"/>
    <property type="project" value="InterPro"/>
</dbReference>
<evidence type="ECO:0000256" key="2">
    <source>
        <dbReference type="ARBA" id="ARBA00022679"/>
    </source>
</evidence>
<dbReference type="RefSeq" id="XP_037162615.1">
    <property type="nucleotide sequence ID" value="XM_037310382.1"/>
</dbReference>
<evidence type="ECO:0000256" key="1">
    <source>
        <dbReference type="ARBA" id="ARBA00022603"/>
    </source>
</evidence>
<dbReference type="AlphaFoldDB" id="A0A8H6FR66"/>
<dbReference type="InterPro" id="IPR036388">
    <property type="entry name" value="WH-like_DNA-bd_sf"/>
</dbReference>
<feature type="domain" description="O-methyltransferase C-terminal" evidence="5">
    <location>
        <begin position="182"/>
        <end position="377"/>
    </location>
</feature>
<evidence type="ECO:0000256" key="4">
    <source>
        <dbReference type="PIRSR" id="PIRSR005739-1"/>
    </source>
</evidence>
<gene>
    <name evidence="7" type="ORF">HO173_008482</name>
</gene>
<dbReference type="InterPro" id="IPR001077">
    <property type="entry name" value="COMT_C"/>
</dbReference>
<dbReference type="PIRSF" id="PIRSF005739">
    <property type="entry name" value="O-mtase"/>
    <property type="match status" value="1"/>
</dbReference>
<evidence type="ECO:0000259" key="6">
    <source>
        <dbReference type="Pfam" id="PF08100"/>
    </source>
</evidence>
<evidence type="ECO:0008006" key="9">
    <source>
        <dbReference type="Google" id="ProtNLM"/>
    </source>
</evidence>
<keyword evidence="3" id="KW-0949">S-adenosyl-L-methionine</keyword>
<dbReference type="Pfam" id="PF00891">
    <property type="entry name" value="Methyltransf_2"/>
    <property type="match status" value="1"/>
</dbReference>
<dbReference type="GO" id="GO:0032259">
    <property type="term" value="P:methylation"/>
    <property type="evidence" value="ECO:0007669"/>
    <property type="project" value="UniProtKB-KW"/>
</dbReference>
<comment type="caution">
    <text evidence="7">The sequence shown here is derived from an EMBL/GenBank/DDBJ whole genome shotgun (WGS) entry which is preliminary data.</text>
</comment>
<name>A0A8H6FR66_9LECA</name>
<organism evidence="7 8">
    <name type="scientific">Letharia columbiana</name>
    <dbReference type="NCBI Taxonomy" id="112416"/>
    <lineage>
        <taxon>Eukaryota</taxon>
        <taxon>Fungi</taxon>
        <taxon>Dikarya</taxon>
        <taxon>Ascomycota</taxon>
        <taxon>Pezizomycotina</taxon>
        <taxon>Lecanoromycetes</taxon>
        <taxon>OSLEUM clade</taxon>
        <taxon>Lecanoromycetidae</taxon>
        <taxon>Lecanorales</taxon>
        <taxon>Lecanorineae</taxon>
        <taxon>Parmeliaceae</taxon>
        <taxon>Letharia</taxon>
    </lineage>
</organism>
<dbReference type="Pfam" id="PF08100">
    <property type="entry name" value="Dimerisation"/>
    <property type="match status" value="1"/>
</dbReference>
<dbReference type="Proteomes" id="UP000578531">
    <property type="component" value="Unassembled WGS sequence"/>
</dbReference>
<dbReference type="GO" id="GO:0008171">
    <property type="term" value="F:O-methyltransferase activity"/>
    <property type="evidence" value="ECO:0007669"/>
    <property type="project" value="InterPro"/>
</dbReference>
<reference evidence="7 8" key="1">
    <citation type="journal article" date="2020" name="Genomics">
        <title>Complete, high-quality genomes from long-read metagenomic sequencing of two wolf lichen thalli reveals enigmatic genome architecture.</title>
        <authorList>
            <person name="McKenzie S.K."/>
            <person name="Walston R.F."/>
            <person name="Allen J.L."/>
        </authorList>
    </citation>
    <scope>NUCLEOTIDE SEQUENCE [LARGE SCALE GENOMIC DNA]</scope>
    <source>
        <strain evidence="7">WasteWater2</strain>
    </source>
</reference>
<dbReference type="SUPFAM" id="SSF53335">
    <property type="entry name" value="S-adenosyl-L-methionine-dependent methyltransferases"/>
    <property type="match status" value="1"/>
</dbReference>
<evidence type="ECO:0000259" key="5">
    <source>
        <dbReference type="Pfam" id="PF00891"/>
    </source>
</evidence>
<keyword evidence="1" id="KW-0489">Methyltransferase</keyword>
<dbReference type="PANTHER" id="PTHR43712:SF17">
    <property type="entry name" value="O-METHYLTRANSFERASE"/>
    <property type="match status" value="1"/>
</dbReference>
<keyword evidence="8" id="KW-1185">Reference proteome</keyword>
<protein>
    <recommendedName>
        <fullName evidence="9">O-methyltransferase domain-containing protein</fullName>
    </recommendedName>
</protein>
<dbReference type="Gene3D" id="1.10.10.10">
    <property type="entry name" value="Winged helix-like DNA-binding domain superfamily/Winged helix DNA-binding domain"/>
    <property type="match status" value="1"/>
</dbReference>
<evidence type="ECO:0000313" key="7">
    <source>
        <dbReference type="EMBL" id="KAF6233193.1"/>
    </source>
</evidence>